<dbReference type="Proteomes" id="UP000594454">
    <property type="component" value="Chromosome 2"/>
</dbReference>
<dbReference type="AlphaFoldDB" id="A0A7R8ULA6"/>
<feature type="compositionally biased region" description="Low complexity" evidence="1">
    <location>
        <begin position="215"/>
        <end position="298"/>
    </location>
</feature>
<sequence>MAQAEQAPAIQLNPLKYLNNLPEFDGKPADLQTFITLVERVNPMLEAFNEGSQLLFSDIIKSKLKGRAKEIIEINCHATHWRDVKQVLQNNFGDRLSIDELNDNLRGVTFKTNTLEFYNEIKAKLRRLNNKTSVVMGASNETNECTRNNMRTALNIFKNKIPEPMKTVLFCRNPDSLESAMDILFTAGYTHYSSNDQNNPGNRQKTTHRQKHENNNNNGNNDNRQFNNNNRSNNNNGNNDNRQFNNNNRSNNNNDNNGNRQFNNNNRSYKNSNYNNGNRHFNNGHRNQDNRSSNNPNSRHNDNSGAYQNGFPNNPNFNSYNHPPSSNNTRYFNRQPTPEPMDINTNETLENFQSQASEEIYHI</sequence>
<feature type="region of interest" description="Disordered" evidence="1">
    <location>
        <begin position="192"/>
        <end position="339"/>
    </location>
</feature>
<evidence type="ECO:0000256" key="1">
    <source>
        <dbReference type="SAM" id="MobiDB-lite"/>
    </source>
</evidence>
<name>A0A7R8ULA6_HERIL</name>
<proteinExistence type="predicted"/>
<gene>
    <name evidence="2" type="ORF">HERILL_LOCUS5191</name>
</gene>
<reference evidence="2 3" key="1">
    <citation type="submission" date="2020-11" db="EMBL/GenBank/DDBJ databases">
        <authorList>
            <person name="Wallbank WR R."/>
            <person name="Pardo Diaz C."/>
            <person name="Kozak K."/>
            <person name="Martin S."/>
            <person name="Jiggins C."/>
            <person name="Moest M."/>
            <person name="Warren A I."/>
            <person name="Generalovic N T."/>
            <person name="Byers J.R.P. K."/>
            <person name="Montejo-Kovacevich G."/>
            <person name="Yen C E."/>
        </authorList>
    </citation>
    <scope>NUCLEOTIDE SEQUENCE [LARGE SCALE GENOMIC DNA]</scope>
</reference>
<dbReference type="OrthoDB" id="7989412at2759"/>
<organism evidence="2 3">
    <name type="scientific">Hermetia illucens</name>
    <name type="common">Black soldier fly</name>
    <dbReference type="NCBI Taxonomy" id="343691"/>
    <lineage>
        <taxon>Eukaryota</taxon>
        <taxon>Metazoa</taxon>
        <taxon>Ecdysozoa</taxon>
        <taxon>Arthropoda</taxon>
        <taxon>Hexapoda</taxon>
        <taxon>Insecta</taxon>
        <taxon>Pterygota</taxon>
        <taxon>Neoptera</taxon>
        <taxon>Endopterygota</taxon>
        <taxon>Diptera</taxon>
        <taxon>Brachycera</taxon>
        <taxon>Stratiomyomorpha</taxon>
        <taxon>Stratiomyidae</taxon>
        <taxon>Hermetiinae</taxon>
        <taxon>Hermetia</taxon>
    </lineage>
</organism>
<keyword evidence="3" id="KW-1185">Reference proteome</keyword>
<protein>
    <submittedName>
        <fullName evidence="2">Uncharacterized protein</fullName>
    </submittedName>
</protein>
<feature type="compositionally biased region" description="Polar residues" evidence="1">
    <location>
        <begin position="305"/>
        <end position="336"/>
    </location>
</feature>
<feature type="compositionally biased region" description="Polar residues" evidence="1">
    <location>
        <begin position="192"/>
        <end position="204"/>
    </location>
</feature>
<dbReference type="EMBL" id="LR899010">
    <property type="protein sequence ID" value="CAD7082132.1"/>
    <property type="molecule type" value="Genomic_DNA"/>
</dbReference>
<dbReference type="InParanoid" id="A0A7R8ULA6"/>
<dbReference type="OMA" id="GNNDNRQ"/>
<evidence type="ECO:0000313" key="3">
    <source>
        <dbReference type="Proteomes" id="UP000594454"/>
    </source>
</evidence>
<accession>A0A7R8ULA6</accession>
<evidence type="ECO:0000313" key="2">
    <source>
        <dbReference type="EMBL" id="CAD7082132.1"/>
    </source>
</evidence>